<organism evidence="1 2">
    <name type="scientific">Cannabis sativa</name>
    <name type="common">Hemp</name>
    <name type="synonym">Marijuana</name>
    <dbReference type="NCBI Taxonomy" id="3483"/>
    <lineage>
        <taxon>Eukaryota</taxon>
        <taxon>Viridiplantae</taxon>
        <taxon>Streptophyta</taxon>
        <taxon>Embryophyta</taxon>
        <taxon>Tracheophyta</taxon>
        <taxon>Spermatophyta</taxon>
        <taxon>Magnoliopsida</taxon>
        <taxon>eudicotyledons</taxon>
        <taxon>Gunneridae</taxon>
        <taxon>Pentapetalae</taxon>
        <taxon>rosids</taxon>
        <taxon>fabids</taxon>
        <taxon>Rosales</taxon>
        <taxon>Cannabaceae</taxon>
        <taxon>Cannabis</taxon>
    </lineage>
</organism>
<dbReference type="Proteomes" id="UP000525078">
    <property type="component" value="Unassembled WGS sequence"/>
</dbReference>
<gene>
    <name evidence="1" type="ORF">F8388_004528</name>
</gene>
<protein>
    <submittedName>
        <fullName evidence="1">Uncharacterized protein</fullName>
    </submittedName>
</protein>
<feature type="non-terminal residue" evidence="1">
    <location>
        <position position="1"/>
    </location>
</feature>
<sequence>MKKLKARPSLSIYPRDGRVEAFGVPSSPELGIEEPHQSIPNLVVKLYCSDDTVGEVLRKNSSTPGCSSGDGVGLVAQRIRACGYEPRCGGFESLLAHNWPKREGPFPLGVGFEPTTNRLTAGRSTTELLRNKR</sequence>
<name>A0A7J6ENU6_CANSA</name>
<accession>A0A7J6ENU6</accession>
<dbReference type="EMBL" id="JAATIP010000210">
    <property type="protein sequence ID" value="KAF4360021.1"/>
    <property type="molecule type" value="Genomic_DNA"/>
</dbReference>
<comment type="caution">
    <text evidence="1">The sequence shown here is derived from an EMBL/GenBank/DDBJ whole genome shotgun (WGS) entry which is preliminary data.</text>
</comment>
<dbReference type="AlphaFoldDB" id="A0A7J6ENU6"/>
<reference evidence="1 2" key="1">
    <citation type="journal article" date="2020" name="bioRxiv">
        <title>Sequence and annotation of 42 cannabis genomes reveals extensive copy number variation in cannabinoid synthesis and pathogen resistance genes.</title>
        <authorList>
            <person name="Mckernan K.J."/>
            <person name="Helbert Y."/>
            <person name="Kane L.T."/>
            <person name="Ebling H."/>
            <person name="Zhang L."/>
            <person name="Liu B."/>
            <person name="Eaton Z."/>
            <person name="Mclaughlin S."/>
            <person name="Kingan S."/>
            <person name="Baybayan P."/>
            <person name="Concepcion G."/>
            <person name="Jordan M."/>
            <person name="Riva A."/>
            <person name="Barbazuk W."/>
            <person name="Harkins T."/>
        </authorList>
    </citation>
    <scope>NUCLEOTIDE SEQUENCE [LARGE SCALE GENOMIC DNA]</scope>
    <source>
        <strain evidence="2">cv. Jamaican Lion 4</strain>
        <tissue evidence="1">Leaf</tissue>
    </source>
</reference>
<evidence type="ECO:0000313" key="2">
    <source>
        <dbReference type="Proteomes" id="UP000525078"/>
    </source>
</evidence>
<proteinExistence type="predicted"/>
<evidence type="ECO:0000313" key="1">
    <source>
        <dbReference type="EMBL" id="KAF4360021.1"/>
    </source>
</evidence>